<evidence type="ECO:0008006" key="4">
    <source>
        <dbReference type="Google" id="ProtNLM"/>
    </source>
</evidence>
<proteinExistence type="predicted"/>
<reference evidence="2 3" key="1">
    <citation type="journal article" date="2023" name="Microb. Genom.">
        <title>Mesoterricola silvestris gen. nov., sp. nov., Mesoterricola sediminis sp. nov., Geothrix oryzae sp. nov., Geothrix edaphica sp. nov., Geothrix rubra sp. nov., and Geothrix limicola sp. nov., six novel members of Acidobacteriota isolated from soils.</title>
        <authorList>
            <person name="Weisberg A.J."/>
            <person name="Pearce E."/>
            <person name="Kramer C.G."/>
            <person name="Chang J.H."/>
            <person name="Clarke C.R."/>
        </authorList>
    </citation>
    <scope>NUCLEOTIDE SEQUENCE [LARGE SCALE GENOMIC DNA]</scope>
    <source>
        <strain evidence="2 3">NE20-4-1</strain>
    </source>
</reference>
<organism evidence="2 3">
    <name type="scientific">Streptomyces caniscabiei</name>
    <dbReference type="NCBI Taxonomy" id="2746961"/>
    <lineage>
        <taxon>Bacteria</taxon>
        <taxon>Bacillati</taxon>
        <taxon>Actinomycetota</taxon>
        <taxon>Actinomycetes</taxon>
        <taxon>Kitasatosporales</taxon>
        <taxon>Streptomycetaceae</taxon>
        <taxon>Streptomyces</taxon>
    </lineage>
</organism>
<comment type="caution">
    <text evidence="2">The sequence shown here is derived from an EMBL/GenBank/DDBJ whole genome shotgun (WGS) entry which is preliminary data.</text>
</comment>
<dbReference type="RefSeq" id="WP_237270309.1">
    <property type="nucleotide sequence ID" value="NZ_JABXWF010000005.1"/>
</dbReference>
<feature type="region of interest" description="Disordered" evidence="1">
    <location>
        <begin position="1"/>
        <end position="40"/>
    </location>
</feature>
<evidence type="ECO:0000313" key="3">
    <source>
        <dbReference type="Proteomes" id="UP001282474"/>
    </source>
</evidence>
<dbReference type="EMBL" id="JARAWJ010000019">
    <property type="protein sequence ID" value="MDX3040382.1"/>
    <property type="molecule type" value="Genomic_DNA"/>
</dbReference>
<evidence type="ECO:0000313" key="2">
    <source>
        <dbReference type="EMBL" id="MDX3040382.1"/>
    </source>
</evidence>
<accession>A0ABU4MU98</accession>
<feature type="compositionally biased region" description="Pro residues" evidence="1">
    <location>
        <begin position="20"/>
        <end position="29"/>
    </location>
</feature>
<name>A0ABU4MU98_9ACTN</name>
<dbReference type="Proteomes" id="UP001282474">
    <property type="component" value="Unassembled WGS sequence"/>
</dbReference>
<protein>
    <recommendedName>
        <fullName evidence="4">Beta-lactamase</fullName>
    </recommendedName>
</protein>
<evidence type="ECO:0000256" key="1">
    <source>
        <dbReference type="SAM" id="MobiDB-lite"/>
    </source>
</evidence>
<sequence length="109" mass="12346">MASAWSRQAARTRRPRARPATPPPRPPAPRKPENSYGYGWSLRDTPDGRLAWRDGGNDWSLGLLSRSLRDGVLVFRISNHAYRDGRWNLEDQAEKLTVGIADRVRAEGH</sequence>
<keyword evidence="3" id="KW-1185">Reference proteome</keyword>
<gene>
    <name evidence="2" type="ORF">PV383_24840</name>
</gene>